<organism evidence="3 4">
    <name type="scientific">Arenicella chitinivorans</name>
    <dbReference type="NCBI Taxonomy" id="1329800"/>
    <lineage>
        <taxon>Bacteria</taxon>
        <taxon>Pseudomonadati</taxon>
        <taxon>Pseudomonadota</taxon>
        <taxon>Gammaproteobacteria</taxon>
        <taxon>Arenicellales</taxon>
        <taxon>Arenicellaceae</taxon>
        <taxon>Arenicella</taxon>
    </lineage>
</organism>
<dbReference type="Proteomes" id="UP000614811">
    <property type="component" value="Unassembled WGS sequence"/>
</dbReference>
<feature type="signal peptide" evidence="1">
    <location>
        <begin position="1"/>
        <end position="18"/>
    </location>
</feature>
<reference evidence="3" key="1">
    <citation type="journal article" date="2014" name="Int. J. Syst. Evol. Microbiol.">
        <title>Complete genome sequence of Corynebacterium casei LMG S-19264T (=DSM 44701T), isolated from a smear-ripened cheese.</title>
        <authorList>
            <consortium name="US DOE Joint Genome Institute (JGI-PGF)"/>
            <person name="Walter F."/>
            <person name="Albersmeier A."/>
            <person name="Kalinowski J."/>
            <person name="Ruckert C."/>
        </authorList>
    </citation>
    <scope>NUCLEOTIDE SEQUENCE</scope>
    <source>
        <strain evidence="3">KCTC 12711</strain>
    </source>
</reference>
<comment type="caution">
    <text evidence="3">The sequence shown here is derived from an EMBL/GenBank/DDBJ whole genome shotgun (WGS) entry which is preliminary data.</text>
</comment>
<evidence type="ECO:0000259" key="2">
    <source>
        <dbReference type="Pfam" id="PF13349"/>
    </source>
</evidence>
<name>A0A918S4I3_9GAMM</name>
<dbReference type="InterPro" id="IPR025164">
    <property type="entry name" value="Toastrack_DUF4097"/>
</dbReference>
<protein>
    <recommendedName>
        <fullName evidence="2">DUF4097 domain-containing protein</fullName>
    </recommendedName>
</protein>
<dbReference type="Pfam" id="PF13349">
    <property type="entry name" value="DUF4097"/>
    <property type="match status" value="1"/>
</dbReference>
<gene>
    <name evidence="3" type="ORF">GCM10008090_32680</name>
</gene>
<dbReference type="EMBL" id="BMXA01000008">
    <property type="protein sequence ID" value="GHA20206.1"/>
    <property type="molecule type" value="Genomic_DNA"/>
</dbReference>
<feature type="domain" description="DUF4097" evidence="2">
    <location>
        <begin position="50"/>
        <end position="291"/>
    </location>
</feature>
<keyword evidence="1" id="KW-0732">Signal</keyword>
<reference evidence="3" key="2">
    <citation type="submission" date="2020-09" db="EMBL/GenBank/DDBJ databases">
        <authorList>
            <person name="Sun Q."/>
            <person name="Kim S."/>
        </authorList>
    </citation>
    <scope>NUCLEOTIDE SEQUENCE</scope>
    <source>
        <strain evidence="3">KCTC 12711</strain>
    </source>
</reference>
<evidence type="ECO:0000313" key="3">
    <source>
        <dbReference type="EMBL" id="GHA20206.1"/>
    </source>
</evidence>
<evidence type="ECO:0000256" key="1">
    <source>
        <dbReference type="SAM" id="SignalP"/>
    </source>
</evidence>
<evidence type="ECO:0000313" key="4">
    <source>
        <dbReference type="Proteomes" id="UP000614811"/>
    </source>
</evidence>
<proteinExistence type="predicted"/>
<keyword evidence="4" id="KW-1185">Reference proteome</keyword>
<dbReference type="AlphaFoldDB" id="A0A918S4I3"/>
<sequence>MKTLLTLVLLATTSVAQAERIDRTLDVDPTGLIRTEIIDGKVLVEGWNKPQIRVTGDVDNARDFVFKTDGDETLIETESKGGFWGGNNRGGHAKLTIYVPRQSALLLEGVSTSFAIIKVDGPVNTSTMSGDISLDGGKGKVKLESVSGDIDIVNATGDVSVSSVSGDIKARVDASDFEAQTVSGDIEGEIGKSEHVELNSVSGDIEVSLALINGGELDADTVSGDIDITFANQGDLHASFEIETGPGGQVKNRITDDKTTSFMSLSGSLQFKLGRGESEIDLETMSGTITIDR</sequence>
<dbReference type="RefSeq" id="WP_189402783.1">
    <property type="nucleotide sequence ID" value="NZ_BMXA01000008.1"/>
</dbReference>
<accession>A0A918S4I3</accession>
<feature type="chain" id="PRO_5036758313" description="DUF4097 domain-containing protein" evidence="1">
    <location>
        <begin position="19"/>
        <end position="293"/>
    </location>
</feature>